<reference evidence="5 6" key="1">
    <citation type="submission" date="2015-02" db="EMBL/GenBank/DDBJ databases">
        <title>Draft genome sequences of ten Microbacterium spp. with emphasis on heavy metal contaminated environments.</title>
        <authorList>
            <person name="Corretto E."/>
        </authorList>
    </citation>
    <scope>NUCLEOTIDE SEQUENCE [LARGE SCALE GENOMIC DNA]</scope>
    <source>
        <strain evidence="5 6">DSM 12966</strain>
    </source>
</reference>
<dbReference type="GeneID" id="94445317"/>
<dbReference type="PATRIC" id="fig|104336.4.peg.1886"/>
<proteinExistence type="predicted"/>
<keyword evidence="2" id="KW-0732">Signal</keyword>
<keyword evidence="6" id="KW-1185">Reference proteome</keyword>
<name>A0A0F0KKB5_9MICO</name>
<feature type="domain" description="DUF3131" evidence="4">
    <location>
        <begin position="44"/>
        <end position="187"/>
    </location>
</feature>
<protein>
    <submittedName>
        <fullName evidence="5">Uncharacterized protein</fullName>
    </submittedName>
</protein>
<dbReference type="KEGG" id="mfol:DXT68_13010"/>
<dbReference type="RefSeq" id="WP_045254221.1">
    <property type="nucleotide sequence ID" value="NZ_CAKKLS010000004.1"/>
</dbReference>
<feature type="signal peptide" evidence="2">
    <location>
        <begin position="1"/>
        <end position="21"/>
    </location>
</feature>
<dbReference type="Proteomes" id="UP000033572">
    <property type="component" value="Unassembled WGS sequence"/>
</dbReference>
<dbReference type="AlphaFoldDB" id="A0A0F0KKB5"/>
<sequence length="523" mass="56041">MKRWMSAVATAGLVVSGLALAGPAVAGGGPAGGGGRPGTQELERWATDTWRSLDAMTDEQTGLPSDNVTGDLQTPGEYTSPTNIGGYLWSTVTARDLGIIDDAEAHSRLSTTLDTLAGLERNDASGMFYNWYSPTTGEKLTTWPDSGDTVYPFLSTVDNGWLAASLRIVREADPALAAQADALYDSMDFASFFDPAGAAGLPAGTNRGGFWDAPPPDCSVEAPMYNGSGATAFYTCHHYDTTVSESRIATYLGIANGQIPATALYGTHRTMPPGCDWAWQEQLPQGEYRTYDGVEVWEGAYSYDGMSFVPSWGGSMFESLMPDLLVPETKWGPKSWKLNHPITVAVQKQHGLDEAGYGYWGFSPASDPFGGYAEYGVDIAGMRADGYTSDAEKTDVDVDRPGCTEGTNPAPEFGDGVVTPHAAFLALPYDRKGALRNLEGIEKDLGAYGPGGFYDAVAVKSGTVAERYLSLDQSMIMAAIGNELTKDTLKDYFVDREMEQRLRPAMKQQVFGSSWGAGHGHHG</sequence>
<evidence type="ECO:0000259" key="3">
    <source>
        <dbReference type="Pfam" id="PF10091"/>
    </source>
</evidence>
<dbReference type="InterPro" id="IPR019282">
    <property type="entry name" value="Glycoamylase-like_cons_dom"/>
</dbReference>
<feature type="domain" description="Glycoamylase-like" evidence="3">
    <location>
        <begin position="298"/>
        <end position="491"/>
    </location>
</feature>
<evidence type="ECO:0000313" key="6">
    <source>
        <dbReference type="Proteomes" id="UP000033572"/>
    </source>
</evidence>
<evidence type="ECO:0000313" key="5">
    <source>
        <dbReference type="EMBL" id="KJL20884.1"/>
    </source>
</evidence>
<comment type="caution">
    <text evidence="5">The sequence shown here is derived from an EMBL/GenBank/DDBJ whole genome shotgun (WGS) entry which is preliminary data.</text>
</comment>
<evidence type="ECO:0000256" key="2">
    <source>
        <dbReference type="SAM" id="SignalP"/>
    </source>
</evidence>
<feature type="region of interest" description="Disordered" evidence="1">
    <location>
        <begin position="391"/>
        <end position="414"/>
    </location>
</feature>
<evidence type="ECO:0000259" key="4">
    <source>
        <dbReference type="Pfam" id="PF11329"/>
    </source>
</evidence>
<dbReference type="Pfam" id="PF11329">
    <property type="entry name" value="DUF3131"/>
    <property type="match status" value="1"/>
</dbReference>
<gene>
    <name evidence="5" type="ORF">RN50_01844</name>
</gene>
<feature type="chain" id="PRO_5039717641" evidence="2">
    <location>
        <begin position="22"/>
        <end position="523"/>
    </location>
</feature>
<dbReference type="InterPro" id="IPR021478">
    <property type="entry name" value="DUF3131"/>
</dbReference>
<evidence type="ECO:0000256" key="1">
    <source>
        <dbReference type="SAM" id="MobiDB-lite"/>
    </source>
</evidence>
<dbReference type="Gene3D" id="1.50.10.140">
    <property type="match status" value="1"/>
</dbReference>
<accession>A0A0F0KKB5</accession>
<dbReference type="Pfam" id="PF10091">
    <property type="entry name" value="Glycoamylase"/>
    <property type="match status" value="1"/>
</dbReference>
<organism evidence="5 6">
    <name type="scientific">Microbacterium foliorum</name>
    <dbReference type="NCBI Taxonomy" id="104336"/>
    <lineage>
        <taxon>Bacteria</taxon>
        <taxon>Bacillati</taxon>
        <taxon>Actinomycetota</taxon>
        <taxon>Actinomycetes</taxon>
        <taxon>Micrococcales</taxon>
        <taxon>Microbacteriaceae</taxon>
        <taxon>Microbacterium</taxon>
    </lineage>
</organism>
<dbReference type="EMBL" id="JYIU01000042">
    <property type="protein sequence ID" value="KJL20884.1"/>
    <property type="molecule type" value="Genomic_DNA"/>
</dbReference>
<feature type="compositionally biased region" description="Basic and acidic residues" evidence="1">
    <location>
        <begin position="391"/>
        <end position="402"/>
    </location>
</feature>